<keyword evidence="8 11" id="KW-1133">Transmembrane helix</keyword>
<dbReference type="GO" id="GO:0140575">
    <property type="term" value="F:transmembrane monodehydroascorbate reductase activity"/>
    <property type="evidence" value="ECO:0007669"/>
    <property type="project" value="InterPro"/>
</dbReference>
<evidence type="ECO:0000256" key="7">
    <source>
        <dbReference type="ARBA" id="ARBA00022982"/>
    </source>
</evidence>
<keyword evidence="5 11" id="KW-0812">Transmembrane</keyword>
<feature type="transmembrane region" description="Helical" evidence="11">
    <location>
        <begin position="206"/>
        <end position="229"/>
    </location>
</feature>
<comment type="subcellular location">
    <subcellularLocation>
        <location evidence="2">Membrane</location>
        <topology evidence="2">Multi-pass membrane protein</topology>
    </subcellularLocation>
</comment>
<evidence type="ECO:0000256" key="5">
    <source>
        <dbReference type="ARBA" id="ARBA00022692"/>
    </source>
</evidence>
<feature type="transmembrane region" description="Helical" evidence="11">
    <location>
        <begin position="138"/>
        <end position="156"/>
    </location>
</feature>
<evidence type="ECO:0000313" key="14">
    <source>
        <dbReference type="EMBL" id="KAJ7687605.1"/>
    </source>
</evidence>
<feature type="signal peptide" evidence="12">
    <location>
        <begin position="1"/>
        <end position="18"/>
    </location>
</feature>
<dbReference type="CDD" id="cd08760">
    <property type="entry name" value="Cyt_b561_FRRS1_like"/>
    <property type="match status" value="1"/>
</dbReference>
<evidence type="ECO:0000256" key="12">
    <source>
        <dbReference type="SAM" id="SignalP"/>
    </source>
</evidence>
<dbReference type="EMBL" id="JARKIE010000086">
    <property type="protein sequence ID" value="KAJ7687605.1"/>
    <property type="molecule type" value="Genomic_DNA"/>
</dbReference>
<sequence>MFLFPLAWVIFYIPTILADESGALVSGKRISDYSASELWARKGPKAPLPPPNGTSPHFKALVIGHALLCVFGFAVLLPAGVFLARYLRTFRPWWYNAHWIMQAGIAGPVITIGVVLGYMASGAFGKTAGDNHKTYGSVLFYIYFAQCIFGALIHYVKPKNATRRPPQNYVHALLGLVILSLGMYQIRTGYHQEWPQYVGEGILPAGVTSLWLVWCILLPIAYGAGMYFIRLQYRQEAVARLRIRKPGLPLQMSELEV</sequence>
<evidence type="ECO:0000256" key="2">
    <source>
        <dbReference type="ARBA" id="ARBA00004141"/>
    </source>
</evidence>
<evidence type="ECO:0000259" key="13">
    <source>
        <dbReference type="PROSITE" id="PS50939"/>
    </source>
</evidence>
<dbReference type="Proteomes" id="UP001221757">
    <property type="component" value="Unassembled WGS sequence"/>
</dbReference>
<comment type="caution">
    <text evidence="14">The sequence shown here is derived from an EMBL/GenBank/DDBJ whole genome shotgun (WGS) entry which is preliminary data.</text>
</comment>
<keyword evidence="10 11" id="KW-0472">Membrane</keyword>
<dbReference type="GO" id="GO:0046872">
    <property type="term" value="F:metal ion binding"/>
    <property type="evidence" value="ECO:0007669"/>
    <property type="project" value="UniProtKB-KW"/>
</dbReference>
<proteinExistence type="predicted"/>
<evidence type="ECO:0000256" key="1">
    <source>
        <dbReference type="ARBA" id="ARBA00001970"/>
    </source>
</evidence>
<dbReference type="SMART" id="SM00665">
    <property type="entry name" value="B561"/>
    <property type="match status" value="1"/>
</dbReference>
<keyword evidence="7" id="KW-0249">Electron transport</keyword>
<keyword evidence="6" id="KW-0479">Metal-binding</keyword>
<feature type="transmembrane region" description="Helical" evidence="11">
    <location>
        <begin position="60"/>
        <end position="87"/>
    </location>
</feature>
<keyword evidence="4" id="KW-0349">Heme</keyword>
<evidence type="ECO:0000256" key="9">
    <source>
        <dbReference type="ARBA" id="ARBA00023004"/>
    </source>
</evidence>
<feature type="chain" id="PRO_5042065331" description="Cytochrome b561 domain-containing protein" evidence="12">
    <location>
        <begin position="19"/>
        <end position="257"/>
    </location>
</feature>
<dbReference type="GO" id="GO:0016020">
    <property type="term" value="C:membrane"/>
    <property type="evidence" value="ECO:0007669"/>
    <property type="project" value="UniProtKB-SubCell"/>
</dbReference>
<feature type="domain" description="Cytochrome b561" evidence="13">
    <location>
        <begin position="24"/>
        <end position="227"/>
    </location>
</feature>
<dbReference type="PROSITE" id="PS50939">
    <property type="entry name" value="CYTOCHROME_B561"/>
    <property type="match status" value="1"/>
</dbReference>
<reference evidence="14" key="1">
    <citation type="submission" date="2023-03" db="EMBL/GenBank/DDBJ databases">
        <title>Massive genome expansion in bonnet fungi (Mycena s.s.) driven by repeated elements and novel gene families across ecological guilds.</title>
        <authorList>
            <consortium name="Lawrence Berkeley National Laboratory"/>
            <person name="Harder C.B."/>
            <person name="Miyauchi S."/>
            <person name="Viragh M."/>
            <person name="Kuo A."/>
            <person name="Thoen E."/>
            <person name="Andreopoulos B."/>
            <person name="Lu D."/>
            <person name="Skrede I."/>
            <person name="Drula E."/>
            <person name="Henrissat B."/>
            <person name="Morin E."/>
            <person name="Kohler A."/>
            <person name="Barry K."/>
            <person name="LaButti K."/>
            <person name="Morin E."/>
            <person name="Salamov A."/>
            <person name="Lipzen A."/>
            <person name="Mereny Z."/>
            <person name="Hegedus B."/>
            <person name="Baldrian P."/>
            <person name="Stursova M."/>
            <person name="Weitz H."/>
            <person name="Taylor A."/>
            <person name="Grigoriev I.V."/>
            <person name="Nagy L.G."/>
            <person name="Martin F."/>
            <person name="Kauserud H."/>
        </authorList>
    </citation>
    <scope>NUCLEOTIDE SEQUENCE</scope>
    <source>
        <strain evidence="14">CBHHK067</strain>
    </source>
</reference>
<dbReference type="InterPro" id="IPR045150">
    <property type="entry name" value="CYB561D1/2"/>
</dbReference>
<evidence type="ECO:0000256" key="11">
    <source>
        <dbReference type="SAM" id="Phobius"/>
    </source>
</evidence>
<dbReference type="Gene3D" id="1.20.120.1770">
    <property type="match status" value="1"/>
</dbReference>
<evidence type="ECO:0000256" key="4">
    <source>
        <dbReference type="ARBA" id="ARBA00022617"/>
    </source>
</evidence>
<organism evidence="14 15">
    <name type="scientific">Mycena rosella</name>
    <name type="common">Pink bonnet</name>
    <name type="synonym">Agaricus rosellus</name>
    <dbReference type="NCBI Taxonomy" id="1033263"/>
    <lineage>
        <taxon>Eukaryota</taxon>
        <taxon>Fungi</taxon>
        <taxon>Dikarya</taxon>
        <taxon>Basidiomycota</taxon>
        <taxon>Agaricomycotina</taxon>
        <taxon>Agaricomycetes</taxon>
        <taxon>Agaricomycetidae</taxon>
        <taxon>Agaricales</taxon>
        <taxon>Marasmiineae</taxon>
        <taxon>Mycenaceae</taxon>
        <taxon>Mycena</taxon>
    </lineage>
</organism>
<dbReference type="Pfam" id="PF03188">
    <property type="entry name" value="Cytochrom_B561"/>
    <property type="match status" value="1"/>
</dbReference>
<accession>A0AAD7DBU8</accession>
<dbReference type="AlphaFoldDB" id="A0AAD7DBU8"/>
<evidence type="ECO:0000313" key="15">
    <source>
        <dbReference type="Proteomes" id="UP001221757"/>
    </source>
</evidence>
<dbReference type="PANTHER" id="PTHR15422:SF24">
    <property type="entry name" value="DOMON RELATED DOMAIN-CONTAINING PROTEIN"/>
    <property type="match status" value="1"/>
</dbReference>
<keyword evidence="9" id="KW-0408">Iron</keyword>
<dbReference type="PANTHER" id="PTHR15422">
    <property type="entry name" value="OS05G0565100 PROTEIN"/>
    <property type="match status" value="1"/>
</dbReference>
<evidence type="ECO:0000256" key="3">
    <source>
        <dbReference type="ARBA" id="ARBA00022448"/>
    </source>
</evidence>
<evidence type="ECO:0000256" key="10">
    <source>
        <dbReference type="ARBA" id="ARBA00023136"/>
    </source>
</evidence>
<keyword evidence="15" id="KW-1185">Reference proteome</keyword>
<comment type="cofactor">
    <cofactor evidence="1">
        <name>heme b</name>
        <dbReference type="ChEBI" id="CHEBI:60344"/>
    </cofactor>
</comment>
<feature type="transmembrane region" description="Helical" evidence="11">
    <location>
        <begin position="168"/>
        <end position="186"/>
    </location>
</feature>
<dbReference type="InterPro" id="IPR006593">
    <property type="entry name" value="Cyt_b561/ferric_Rdtase_TM"/>
</dbReference>
<feature type="transmembrane region" description="Helical" evidence="11">
    <location>
        <begin position="99"/>
        <end position="118"/>
    </location>
</feature>
<name>A0AAD7DBU8_MYCRO</name>
<gene>
    <name evidence="14" type="ORF">B0H17DRAFT_1069652</name>
</gene>
<evidence type="ECO:0000256" key="8">
    <source>
        <dbReference type="ARBA" id="ARBA00022989"/>
    </source>
</evidence>
<dbReference type="GO" id="GO:0020037">
    <property type="term" value="F:heme binding"/>
    <property type="evidence" value="ECO:0007669"/>
    <property type="project" value="TreeGrafter"/>
</dbReference>
<keyword evidence="3" id="KW-0813">Transport</keyword>
<evidence type="ECO:0000256" key="6">
    <source>
        <dbReference type="ARBA" id="ARBA00022723"/>
    </source>
</evidence>
<protein>
    <recommendedName>
        <fullName evidence="13">Cytochrome b561 domain-containing protein</fullName>
    </recommendedName>
</protein>
<keyword evidence="12" id="KW-0732">Signal</keyword>